<evidence type="ECO:0000256" key="1">
    <source>
        <dbReference type="SAM" id="SignalP"/>
    </source>
</evidence>
<dbReference type="AlphaFoldDB" id="A0A5C5UUM8"/>
<name>A0A5C5UUM8_9PLAN</name>
<dbReference type="NCBIfam" id="TIGR02595">
    <property type="entry name" value="PEP_CTERM"/>
    <property type="match status" value="1"/>
</dbReference>
<sequence length="206" mass="22278" precursor="true">MPNSLLRSALCLAAVLLFTQTSHAGIETRLTVVDSSPTSWVARGLQNYTVSPADGWTFTPSRNFDNGIGFVITGPPVAGTTIDRWFLNFSAPFDAELAVGPYDNFQRFPFQDAERPGLEFGSTGRADNLASGSFTIHEVKYGAGGEVLAFSADFIHYGEENPDNYAIVELRYNSELNTVPEPSSLALLGLGSLVLAGVKHRKRNCA</sequence>
<accession>A0A5C5UUM8</accession>
<evidence type="ECO:0000313" key="3">
    <source>
        <dbReference type="EMBL" id="TWT29250.1"/>
    </source>
</evidence>
<dbReference type="InterPro" id="IPR013424">
    <property type="entry name" value="Ice-binding_C"/>
</dbReference>
<reference evidence="3 4" key="1">
    <citation type="submission" date="2019-02" db="EMBL/GenBank/DDBJ databases">
        <title>Deep-cultivation of Planctomycetes and their phenomic and genomic characterization uncovers novel biology.</title>
        <authorList>
            <person name="Wiegand S."/>
            <person name="Jogler M."/>
            <person name="Boedeker C."/>
            <person name="Pinto D."/>
            <person name="Vollmers J."/>
            <person name="Rivas-Marin E."/>
            <person name="Kohn T."/>
            <person name="Peeters S.H."/>
            <person name="Heuer A."/>
            <person name="Rast P."/>
            <person name="Oberbeckmann S."/>
            <person name="Bunk B."/>
            <person name="Jeske O."/>
            <person name="Meyerdierks A."/>
            <person name="Storesund J.E."/>
            <person name="Kallscheuer N."/>
            <person name="Luecker S."/>
            <person name="Lage O.M."/>
            <person name="Pohl T."/>
            <person name="Merkel B.J."/>
            <person name="Hornburger P."/>
            <person name="Mueller R.-W."/>
            <person name="Bruemmer F."/>
            <person name="Labrenz M."/>
            <person name="Spormann A.M."/>
            <person name="Op Den Camp H."/>
            <person name="Overmann J."/>
            <person name="Amann R."/>
            <person name="Jetten M.S.M."/>
            <person name="Mascher T."/>
            <person name="Medema M.H."/>
            <person name="Devos D.P."/>
            <person name="Kaster A.-K."/>
            <person name="Ovreas L."/>
            <person name="Rohde M."/>
            <person name="Galperin M.Y."/>
            <person name="Jogler C."/>
        </authorList>
    </citation>
    <scope>NUCLEOTIDE SEQUENCE [LARGE SCALE GENOMIC DNA]</scope>
    <source>
        <strain evidence="3 4">KOR42</strain>
    </source>
</reference>
<keyword evidence="4" id="KW-1185">Reference proteome</keyword>
<comment type="caution">
    <text evidence="3">The sequence shown here is derived from an EMBL/GenBank/DDBJ whole genome shotgun (WGS) entry which is preliminary data.</text>
</comment>
<evidence type="ECO:0000259" key="2">
    <source>
        <dbReference type="Pfam" id="PF07589"/>
    </source>
</evidence>
<dbReference type="OrthoDB" id="274297at2"/>
<keyword evidence="1" id="KW-0732">Signal</keyword>
<protein>
    <submittedName>
        <fullName evidence="3">PEP-CTERM motif protein</fullName>
    </submittedName>
</protein>
<dbReference type="RefSeq" id="WP_146512739.1">
    <property type="nucleotide sequence ID" value="NZ_SIHI01000131.1"/>
</dbReference>
<feature type="domain" description="Ice-binding protein C-terminal" evidence="2">
    <location>
        <begin position="178"/>
        <end position="201"/>
    </location>
</feature>
<organism evidence="3 4">
    <name type="scientific">Thalassoglobus neptunius</name>
    <dbReference type="NCBI Taxonomy" id="1938619"/>
    <lineage>
        <taxon>Bacteria</taxon>
        <taxon>Pseudomonadati</taxon>
        <taxon>Planctomycetota</taxon>
        <taxon>Planctomycetia</taxon>
        <taxon>Planctomycetales</taxon>
        <taxon>Planctomycetaceae</taxon>
        <taxon>Thalassoglobus</taxon>
    </lineage>
</organism>
<evidence type="ECO:0000313" key="4">
    <source>
        <dbReference type="Proteomes" id="UP000317243"/>
    </source>
</evidence>
<feature type="chain" id="PRO_5022993906" evidence="1">
    <location>
        <begin position="25"/>
        <end position="206"/>
    </location>
</feature>
<proteinExistence type="predicted"/>
<feature type="signal peptide" evidence="1">
    <location>
        <begin position="1"/>
        <end position="24"/>
    </location>
</feature>
<dbReference type="Pfam" id="PF07589">
    <property type="entry name" value="PEP-CTERM"/>
    <property type="match status" value="1"/>
</dbReference>
<dbReference type="EMBL" id="SIHI01000131">
    <property type="protein sequence ID" value="TWT29250.1"/>
    <property type="molecule type" value="Genomic_DNA"/>
</dbReference>
<dbReference type="Proteomes" id="UP000317243">
    <property type="component" value="Unassembled WGS sequence"/>
</dbReference>
<gene>
    <name evidence="3" type="ORF">KOR42_55430</name>
</gene>